<feature type="compositionally biased region" description="Basic and acidic residues" evidence="1">
    <location>
        <begin position="61"/>
        <end position="75"/>
    </location>
</feature>
<dbReference type="EMBL" id="JAPUFD010000009">
    <property type="protein sequence ID" value="MDI1489173.1"/>
    <property type="molecule type" value="Genomic_DNA"/>
</dbReference>
<evidence type="ECO:0000256" key="1">
    <source>
        <dbReference type="SAM" id="MobiDB-lite"/>
    </source>
</evidence>
<proteinExistence type="predicted"/>
<feature type="region of interest" description="Disordered" evidence="1">
    <location>
        <begin position="34"/>
        <end position="56"/>
    </location>
</feature>
<accession>A0AA43QQT8</accession>
<evidence type="ECO:0000313" key="2">
    <source>
        <dbReference type="EMBL" id="MDI1489173.1"/>
    </source>
</evidence>
<protein>
    <submittedName>
        <fullName evidence="2">Uncharacterized protein</fullName>
    </submittedName>
</protein>
<dbReference type="AlphaFoldDB" id="A0AA43QQT8"/>
<name>A0AA43QQT8_9LECA</name>
<comment type="caution">
    <text evidence="2">The sequence shown here is derived from an EMBL/GenBank/DDBJ whole genome shotgun (WGS) entry which is preliminary data.</text>
</comment>
<gene>
    <name evidence="2" type="ORF">OHK93_008451</name>
</gene>
<sequence>MNITAMLRIIDFLETTTRQSTRLMEETKVKITREVEATSDGQMNYRGGDDAEDSEHRTTIYRPSHSDSSLDHESQNRTSNLDDPIAEKLMDSPEHTSLSRADVIVILDAVAPLLRELTSSDHAAALLKEDEVGMLCNLLNKQSHALEKELVAAQKETNAFLGKATAQDESSASQKSPDALEEPLRSLTIRVAILRARSAMLKQSWDVMMRKFPALPLEDLLHAAGVEEEKVPEVESLLNDSAWAKDAESPSRDFASRPSNTMQLWELVHAALARIKQWPRSLTQP</sequence>
<dbReference type="Proteomes" id="UP001161017">
    <property type="component" value="Unassembled WGS sequence"/>
</dbReference>
<reference evidence="2" key="1">
    <citation type="journal article" date="2023" name="Genome Biol. Evol.">
        <title>First Whole Genome Sequence and Flow Cytometry Genome Size Data for the Lichen-Forming Fungus Ramalina farinacea (Ascomycota).</title>
        <authorList>
            <person name="Llewellyn T."/>
            <person name="Mian S."/>
            <person name="Hill R."/>
            <person name="Leitch I.J."/>
            <person name="Gaya E."/>
        </authorList>
    </citation>
    <scope>NUCLEOTIDE SEQUENCE</scope>
    <source>
        <strain evidence="2">LIQ254RAFAR</strain>
    </source>
</reference>
<feature type="region of interest" description="Disordered" evidence="1">
    <location>
        <begin position="61"/>
        <end position="80"/>
    </location>
</feature>
<organism evidence="2 3">
    <name type="scientific">Ramalina farinacea</name>
    <dbReference type="NCBI Taxonomy" id="258253"/>
    <lineage>
        <taxon>Eukaryota</taxon>
        <taxon>Fungi</taxon>
        <taxon>Dikarya</taxon>
        <taxon>Ascomycota</taxon>
        <taxon>Pezizomycotina</taxon>
        <taxon>Lecanoromycetes</taxon>
        <taxon>OSLEUM clade</taxon>
        <taxon>Lecanoromycetidae</taxon>
        <taxon>Lecanorales</taxon>
        <taxon>Lecanorineae</taxon>
        <taxon>Ramalinaceae</taxon>
        <taxon>Ramalina</taxon>
    </lineage>
</organism>
<evidence type="ECO:0000313" key="3">
    <source>
        <dbReference type="Proteomes" id="UP001161017"/>
    </source>
</evidence>
<keyword evidence="3" id="KW-1185">Reference proteome</keyword>